<dbReference type="InterPro" id="IPR013783">
    <property type="entry name" value="Ig-like_fold"/>
</dbReference>
<feature type="domain" description="Ig-like" evidence="2">
    <location>
        <begin position="165"/>
        <end position="270"/>
    </location>
</feature>
<proteinExistence type="predicted"/>
<dbReference type="Proteomes" id="UP001165740">
    <property type="component" value="Chromosome 14"/>
</dbReference>
<accession>A0A9W2YTZ6</accession>
<dbReference type="RefSeq" id="XP_055866207.1">
    <property type="nucleotide sequence ID" value="XM_056010232.1"/>
</dbReference>
<name>A0A9W2YTZ6_BIOGL</name>
<evidence type="ECO:0000256" key="1">
    <source>
        <dbReference type="SAM" id="Phobius"/>
    </source>
</evidence>
<dbReference type="InterPro" id="IPR007110">
    <property type="entry name" value="Ig-like_dom"/>
</dbReference>
<keyword evidence="1" id="KW-0812">Transmembrane</keyword>
<keyword evidence="1" id="KW-0472">Membrane</keyword>
<dbReference type="PROSITE" id="PS50835">
    <property type="entry name" value="IG_LIKE"/>
    <property type="match status" value="2"/>
</dbReference>
<feature type="transmembrane region" description="Helical" evidence="1">
    <location>
        <begin position="301"/>
        <end position="319"/>
    </location>
</feature>
<dbReference type="OrthoDB" id="6128922at2759"/>
<organism evidence="3 4">
    <name type="scientific">Biomphalaria glabrata</name>
    <name type="common">Bloodfluke planorb</name>
    <name type="synonym">Freshwater snail</name>
    <dbReference type="NCBI Taxonomy" id="6526"/>
    <lineage>
        <taxon>Eukaryota</taxon>
        <taxon>Metazoa</taxon>
        <taxon>Spiralia</taxon>
        <taxon>Lophotrochozoa</taxon>
        <taxon>Mollusca</taxon>
        <taxon>Gastropoda</taxon>
        <taxon>Heterobranchia</taxon>
        <taxon>Euthyneura</taxon>
        <taxon>Panpulmonata</taxon>
        <taxon>Hygrophila</taxon>
        <taxon>Lymnaeoidea</taxon>
        <taxon>Planorbidae</taxon>
        <taxon>Biomphalaria</taxon>
    </lineage>
</organism>
<evidence type="ECO:0000259" key="2">
    <source>
        <dbReference type="PROSITE" id="PS50835"/>
    </source>
</evidence>
<dbReference type="Gene3D" id="2.60.40.10">
    <property type="entry name" value="Immunoglobulins"/>
    <property type="match status" value="1"/>
</dbReference>
<evidence type="ECO:0000313" key="3">
    <source>
        <dbReference type="Proteomes" id="UP001165740"/>
    </source>
</evidence>
<dbReference type="AlphaFoldDB" id="A0A9W2YTZ6"/>
<gene>
    <name evidence="4" type="primary">LOC106071327</name>
</gene>
<dbReference type="SUPFAM" id="SSF48726">
    <property type="entry name" value="Immunoglobulin"/>
    <property type="match status" value="1"/>
</dbReference>
<feature type="domain" description="Ig-like" evidence="2">
    <location>
        <begin position="21"/>
        <end position="151"/>
    </location>
</feature>
<keyword evidence="3" id="KW-1185">Reference proteome</keyword>
<evidence type="ECO:0000313" key="4">
    <source>
        <dbReference type="RefSeq" id="XP_055866207.1"/>
    </source>
</evidence>
<dbReference type="InterPro" id="IPR036179">
    <property type="entry name" value="Ig-like_dom_sf"/>
</dbReference>
<sequence>MDVDCIQFGLICINDGWLRLPTYVSSQQPIVNQLEYPPGDTFNITCDVSRFADLRSAGELLSISLLRQLSTQTSFENIASYEPKAEKKMTTNIPIQWQVFYAGGEGINNRNTIRLVVTVVDFQCADAGLYQCQIFIPAPSHQANTTPVNITAKIGITQKDIYMTPHKKIIGEDIHSSVNTVGVEITLTCSFTGPANLQALWRRKKAGHEENYPYANNIKNSKPVFSVISGCNTYDYTSELKCTLEEKDNGTLYICVVMEDNIERSRKMFTNICSEQSTNNISPSKPGSRPDSAGSNVGTRVFGLLVVLVIIVVLIYFFVIQKNKQIESPEAYLCPVLPSGDWCGWC</sequence>
<reference evidence="4" key="1">
    <citation type="submission" date="2025-08" db="UniProtKB">
        <authorList>
            <consortium name="RefSeq"/>
        </authorList>
    </citation>
    <scope>IDENTIFICATION</scope>
</reference>
<dbReference type="GeneID" id="106071327"/>
<keyword evidence="1" id="KW-1133">Transmembrane helix</keyword>
<protein>
    <submittedName>
        <fullName evidence="4">Uncharacterized protein LOC106071327 isoform X1</fullName>
    </submittedName>
</protein>